<dbReference type="Proteomes" id="UP001254759">
    <property type="component" value="Unassembled WGS sequence"/>
</dbReference>
<proteinExistence type="predicted"/>
<dbReference type="EMBL" id="JAVDTT010000002">
    <property type="protein sequence ID" value="MDR6841555.1"/>
    <property type="molecule type" value="Genomic_DNA"/>
</dbReference>
<protein>
    <submittedName>
        <fullName evidence="1">Uncharacterized protein</fullName>
    </submittedName>
</protein>
<reference evidence="1 2" key="1">
    <citation type="submission" date="2023-07" db="EMBL/GenBank/DDBJ databases">
        <title>Sorghum-associated microbial communities from plants grown in Nebraska, USA.</title>
        <authorList>
            <person name="Schachtman D."/>
        </authorList>
    </citation>
    <scope>NUCLEOTIDE SEQUENCE [LARGE SCALE GENOMIC DNA]</scope>
    <source>
        <strain evidence="1 2">BE107</strain>
    </source>
</reference>
<evidence type="ECO:0000313" key="1">
    <source>
        <dbReference type="EMBL" id="MDR6841555.1"/>
    </source>
</evidence>
<name>A0ABU1RRZ8_9GAMM</name>
<keyword evidence="2" id="KW-1185">Reference proteome</keyword>
<dbReference type="RefSeq" id="WP_310092449.1">
    <property type="nucleotide sequence ID" value="NZ_JAVDTT010000002.1"/>
</dbReference>
<sequence length="196" mass="21298">MRTAVPLVRRLDPNETGAIELEFDVPAWADNPAPPLFIGLRLTNVDPAALSNGDSTAVADAADRLRRADISAEVHLYRVQESGQTAVALQRSQWKTGFGPGEAVVTLAVPADGLVPGLTPADADVGTMEAAGLLPSGSTYREFAKHKELEFAYVPSLPSGRYRTTVRFVRNREVLFKENAEQIRSELIIAYPRQGK</sequence>
<accession>A0ABU1RRZ8</accession>
<comment type="caution">
    <text evidence="1">The sequence shown here is derived from an EMBL/GenBank/DDBJ whole genome shotgun (WGS) entry which is preliminary data.</text>
</comment>
<gene>
    <name evidence="1" type="ORF">J2W94_001840</name>
</gene>
<evidence type="ECO:0000313" key="2">
    <source>
        <dbReference type="Proteomes" id="UP001254759"/>
    </source>
</evidence>
<organism evidence="1 2">
    <name type="scientific">Pseudoxanthomonas sacheonensis</name>
    <dbReference type="NCBI Taxonomy" id="443615"/>
    <lineage>
        <taxon>Bacteria</taxon>
        <taxon>Pseudomonadati</taxon>
        <taxon>Pseudomonadota</taxon>
        <taxon>Gammaproteobacteria</taxon>
        <taxon>Lysobacterales</taxon>
        <taxon>Lysobacteraceae</taxon>
        <taxon>Pseudoxanthomonas</taxon>
    </lineage>
</organism>